<dbReference type="EMBL" id="FNVT01000016">
    <property type="protein sequence ID" value="SEH00446.1"/>
    <property type="molecule type" value="Genomic_DNA"/>
</dbReference>
<name>A0A1H6ETT3_9ACTN</name>
<evidence type="ECO:0000313" key="2">
    <source>
        <dbReference type="Proteomes" id="UP000236732"/>
    </source>
</evidence>
<evidence type="ECO:0000313" key="1">
    <source>
        <dbReference type="EMBL" id="SEH00446.1"/>
    </source>
</evidence>
<dbReference type="RefSeq" id="WP_103961596.1">
    <property type="nucleotide sequence ID" value="NZ_FNVT01000016.1"/>
</dbReference>
<accession>A0A1H6ETT3</accession>
<dbReference type="Proteomes" id="UP000236732">
    <property type="component" value="Unassembled WGS sequence"/>
</dbReference>
<keyword evidence="2" id="KW-1185">Reference proteome</keyword>
<proteinExistence type="predicted"/>
<sequence length="198" mass="20905">MADLPFGFTVRVPESWYEFDVWRAGRTGDLARLVDARVAATPGLAPHRPVLLKVLREVADLAARHGAVFGAAMTDHVEDVGTVLATLMVLHTGGQADPAGNTVEAIASGIVTAPPRPDTTAWRDVEIVELRAGRAVRVTGVESGQTEAVVTQTLVPVPGGHGVLDLVLTSPHLGLAEPMLELFDAISATLAWSEHQGE</sequence>
<reference evidence="1 2" key="1">
    <citation type="submission" date="2016-10" db="EMBL/GenBank/DDBJ databases">
        <authorList>
            <person name="de Groot N.N."/>
        </authorList>
    </citation>
    <scope>NUCLEOTIDE SEQUENCE [LARGE SCALE GENOMIC DNA]</scope>
    <source>
        <strain evidence="1 2">CGMCC 4.7037</strain>
    </source>
</reference>
<gene>
    <name evidence="1" type="ORF">SAMN05444920_116181</name>
</gene>
<dbReference type="OrthoDB" id="3522185at2"/>
<organism evidence="1 2">
    <name type="scientific">Nonomuraea solani</name>
    <dbReference type="NCBI Taxonomy" id="1144553"/>
    <lineage>
        <taxon>Bacteria</taxon>
        <taxon>Bacillati</taxon>
        <taxon>Actinomycetota</taxon>
        <taxon>Actinomycetes</taxon>
        <taxon>Streptosporangiales</taxon>
        <taxon>Streptosporangiaceae</taxon>
        <taxon>Nonomuraea</taxon>
    </lineage>
</organism>
<dbReference type="AlphaFoldDB" id="A0A1H6ETT3"/>
<protein>
    <submittedName>
        <fullName evidence="1">Uncharacterized protein</fullName>
    </submittedName>
</protein>